<feature type="domain" description="Ketoreductase" evidence="3">
    <location>
        <begin position="8"/>
        <end position="188"/>
    </location>
</feature>
<comment type="caution">
    <text evidence="4">The sequence shown here is derived from an EMBL/GenBank/DDBJ whole genome shotgun (WGS) entry which is preliminary data.</text>
</comment>
<dbReference type="FunFam" id="3.40.50.720:FF:000084">
    <property type="entry name" value="Short-chain dehydrogenase reductase"/>
    <property type="match status" value="1"/>
</dbReference>
<protein>
    <submittedName>
        <fullName evidence="4">Short-chain dehydrogenase</fullName>
    </submittedName>
</protein>
<dbReference type="Gene3D" id="3.40.50.720">
    <property type="entry name" value="NAD(P)-binding Rossmann-like Domain"/>
    <property type="match status" value="1"/>
</dbReference>
<gene>
    <name evidence="4" type="ORF">BU204_17840</name>
</gene>
<dbReference type="GO" id="GO:0030497">
    <property type="term" value="P:fatty acid elongation"/>
    <property type="evidence" value="ECO:0007669"/>
    <property type="project" value="TreeGrafter"/>
</dbReference>
<dbReference type="STRING" id="1912961.BU204_17840"/>
<evidence type="ECO:0000259" key="3">
    <source>
        <dbReference type="SMART" id="SM00822"/>
    </source>
</evidence>
<evidence type="ECO:0000313" key="5">
    <source>
        <dbReference type="Proteomes" id="UP000185596"/>
    </source>
</evidence>
<dbReference type="CDD" id="cd05233">
    <property type="entry name" value="SDR_c"/>
    <property type="match status" value="1"/>
</dbReference>
<dbReference type="PANTHER" id="PTHR42760:SF40">
    <property type="entry name" value="3-OXOACYL-[ACYL-CARRIER-PROTEIN] REDUCTASE, CHLOROPLASTIC"/>
    <property type="match status" value="1"/>
</dbReference>
<dbReference type="GO" id="GO:0016616">
    <property type="term" value="F:oxidoreductase activity, acting on the CH-OH group of donors, NAD or NADP as acceptor"/>
    <property type="evidence" value="ECO:0007669"/>
    <property type="project" value="UniProtKB-ARBA"/>
</dbReference>
<reference evidence="4 5" key="1">
    <citation type="submission" date="2016-12" db="EMBL/GenBank/DDBJ databases">
        <title>The draft genome sequence of Actinophytocola sp. 11-183.</title>
        <authorList>
            <person name="Wang W."/>
            <person name="Yuan L."/>
        </authorList>
    </citation>
    <scope>NUCLEOTIDE SEQUENCE [LARGE SCALE GENOMIC DNA]</scope>
    <source>
        <strain evidence="4 5">11-183</strain>
    </source>
</reference>
<keyword evidence="5" id="KW-1185">Reference proteome</keyword>
<dbReference type="SMART" id="SM00822">
    <property type="entry name" value="PKS_KR"/>
    <property type="match status" value="1"/>
</dbReference>
<dbReference type="OrthoDB" id="9787298at2"/>
<evidence type="ECO:0000256" key="2">
    <source>
        <dbReference type="ARBA" id="ARBA00023002"/>
    </source>
</evidence>
<dbReference type="AlphaFoldDB" id="A0A1Q8CPF1"/>
<dbReference type="InterPro" id="IPR002347">
    <property type="entry name" value="SDR_fam"/>
</dbReference>
<dbReference type="PANTHER" id="PTHR42760">
    <property type="entry name" value="SHORT-CHAIN DEHYDROGENASES/REDUCTASES FAMILY MEMBER"/>
    <property type="match status" value="1"/>
</dbReference>
<dbReference type="Pfam" id="PF13561">
    <property type="entry name" value="adh_short_C2"/>
    <property type="match status" value="1"/>
</dbReference>
<dbReference type="PRINTS" id="PR00080">
    <property type="entry name" value="SDRFAMILY"/>
</dbReference>
<evidence type="ECO:0000313" key="4">
    <source>
        <dbReference type="EMBL" id="OLF16230.1"/>
    </source>
</evidence>
<organism evidence="4 5">
    <name type="scientific">Actinophytocola xanthii</name>
    <dbReference type="NCBI Taxonomy" id="1912961"/>
    <lineage>
        <taxon>Bacteria</taxon>
        <taxon>Bacillati</taxon>
        <taxon>Actinomycetota</taxon>
        <taxon>Actinomycetes</taxon>
        <taxon>Pseudonocardiales</taxon>
        <taxon>Pseudonocardiaceae</taxon>
    </lineage>
</organism>
<dbReference type="PRINTS" id="PR00081">
    <property type="entry name" value="GDHRDH"/>
</dbReference>
<comment type="similarity">
    <text evidence="1">Belongs to the short-chain dehydrogenases/reductases (SDR) family.</text>
</comment>
<dbReference type="SUPFAM" id="SSF51735">
    <property type="entry name" value="NAD(P)-binding Rossmann-fold domains"/>
    <property type="match status" value="1"/>
</dbReference>
<proteinExistence type="inferred from homology"/>
<accession>A0A1Q8CPF1</accession>
<sequence>MTNDFTGRTVLITGGGSGIGRACAQGFARAGARVVVAGRGAEPLSETVTLVREAGGTAHAVPADVTRPEDAAAMVAAAVERYGRLDIAVNNAGVFAPGPAADLDHDTWNHVLTTNVTGTWLSMKHEIEHMRRHGGGTIVNIASNLGAHVRIPGIAAYITAKAAVSALTRTAAREYVGDGIRINAVSPGPVDTPMSLLPGETPEDRADRLKTALPIGRVARLEEIADAVTWLAGDRASYLVGHDLLVDGGAAA</sequence>
<evidence type="ECO:0000256" key="1">
    <source>
        <dbReference type="ARBA" id="ARBA00006484"/>
    </source>
</evidence>
<dbReference type="InterPro" id="IPR057326">
    <property type="entry name" value="KR_dom"/>
</dbReference>
<keyword evidence="2" id="KW-0560">Oxidoreductase</keyword>
<name>A0A1Q8CPF1_9PSEU</name>
<dbReference type="RefSeq" id="WP_075126821.1">
    <property type="nucleotide sequence ID" value="NZ_MSIE01000031.1"/>
</dbReference>
<dbReference type="InterPro" id="IPR036291">
    <property type="entry name" value="NAD(P)-bd_dom_sf"/>
</dbReference>
<dbReference type="Proteomes" id="UP000185596">
    <property type="component" value="Unassembled WGS sequence"/>
</dbReference>
<dbReference type="EMBL" id="MSIE01000031">
    <property type="protein sequence ID" value="OLF16230.1"/>
    <property type="molecule type" value="Genomic_DNA"/>
</dbReference>
<dbReference type="NCBIfam" id="NF005559">
    <property type="entry name" value="PRK07231.1"/>
    <property type="match status" value="1"/>
</dbReference>